<keyword evidence="3 7" id="KW-0418">Kinase</keyword>
<proteinExistence type="predicted"/>
<dbReference type="RefSeq" id="WP_078807897.1">
    <property type="nucleotide sequence ID" value="NZ_FUXI01000023.1"/>
</dbReference>
<dbReference type="InterPro" id="IPR053149">
    <property type="entry name" value="TPK"/>
</dbReference>
<accession>A0A1T4PXK6</accession>
<feature type="domain" description="Thiamin pyrophosphokinase thiamin-binding" evidence="6">
    <location>
        <begin position="150"/>
        <end position="214"/>
    </location>
</feature>
<evidence type="ECO:0000256" key="4">
    <source>
        <dbReference type="ARBA" id="ARBA00022840"/>
    </source>
</evidence>
<dbReference type="PANTHER" id="PTHR41299">
    <property type="entry name" value="THIAMINE PYROPHOSPHOKINASE"/>
    <property type="match status" value="1"/>
</dbReference>
<evidence type="ECO:0000259" key="6">
    <source>
        <dbReference type="SMART" id="SM00983"/>
    </source>
</evidence>
<dbReference type="EC" id="2.7.6.2" evidence="5"/>
<dbReference type="GO" id="GO:0005524">
    <property type="term" value="F:ATP binding"/>
    <property type="evidence" value="ECO:0007669"/>
    <property type="project" value="UniProtKB-KW"/>
</dbReference>
<organism evidence="7 8">
    <name type="scientific">Pilibacter termitis</name>
    <dbReference type="NCBI Taxonomy" id="263852"/>
    <lineage>
        <taxon>Bacteria</taxon>
        <taxon>Bacillati</taxon>
        <taxon>Bacillota</taxon>
        <taxon>Bacilli</taxon>
        <taxon>Lactobacillales</taxon>
        <taxon>Enterococcaceae</taxon>
        <taxon>Pilibacter</taxon>
    </lineage>
</organism>
<protein>
    <recommendedName>
        <fullName evidence="5">Thiamine diphosphokinase</fullName>
        <ecNumber evidence="5">2.7.6.2</ecNumber>
    </recommendedName>
</protein>
<keyword evidence="8" id="KW-1185">Reference proteome</keyword>
<dbReference type="GO" id="GO:0009229">
    <property type="term" value="P:thiamine diphosphate biosynthetic process"/>
    <property type="evidence" value="ECO:0007669"/>
    <property type="project" value="InterPro"/>
</dbReference>
<evidence type="ECO:0000313" key="7">
    <source>
        <dbReference type="EMBL" id="SJZ96245.1"/>
    </source>
</evidence>
<dbReference type="InterPro" id="IPR007371">
    <property type="entry name" value="TPK_catalytic"/>
</dbReference>
<dbReference type="AlphaFoldDB" id="A0A1T4PXK6"/>
<dbReference type="STRING" id="263852.SAMN02745116_01979"/>
<evidence type="ECO:0000256" key="1">
    <source>
        <dbReference type="ARBA" id="ARBA00022679"/>
    </source>
</evidence>
<dbReference type="SMART" id="SM00983">
    <property type="entry name" value="TPK_B1_binding"/>
    <property type="match status" value="1"/>
</dbReference>
<dbReference type="Proteomes" id="UP000190328">
    <property type="component" value="Unassembled WGS sequence"/>
</dbReference>
<name>A0A1T4PXK6_9ENTE</name>
<dbReference type="GO" id="GO:0030975">
    <property type="term" value="F:thiamine binding"/>
    <property type="evidence" value="ECO:0007669"/>
    <property type="project" value="InterPro"/>
</dbReference>
<keyword evidence="4" id="KW-0067">ATP-binding</keyword>
<dbReference type="NCBIfam" id="TIGR01378">
    <property type="entry name" value="thi_PPkinase"/>
    <property type="match status" value="1"/>
</dbReference>
<evidence type="ECO:0000256" key="2">
    <source>
        <dbReference type="ARBA" id="ARBA00022741"/>
    </source>
</evidence>
<dbReference type="PANTHER" id="PTHR41299:SF1">
    <property type="entry name" value="THIAMINE PYROPHOSPHOKINASE"/>
    <property type="match status" value="1"/>
</dbReference>
<dbReference type="CDD" id="cd07995">
    <property type="entry name" value="TPK"/>
    <property type="match status" value="1"/>
</dbReference>
<keyword evidence="2" id="KW-0547">Nucleotide-binding</keyword>
<keyword evidence="1" id="KW-0808">Transferase</keyword>
<dbReference type="Pfam" id="PF04263">
    <property type="entry name" value="TPK_catalytic"/>
    <property type="match status" value="1"/>
</dbReference>
<dbReference type="OrthoDB" id="9804377at2"/>
<dbReference type="GO" id="GO:0016301">
    <property type="term" value="F:kinase activity"/>
    <property type="evidence" value="ECO:0007669"/>
    <property type="project" value="UniProtKB-KW"/>
</dbReference>
<sequence length="220" mass="24686">MAKETVLIVSGGEKENIAELLGAYDEWRNAQFIGVDAGNMTLLELGYPIDLAVGDFDSISNEQMEMLKLVAKEIHVLPAEKDDTDTQVALLLAMKKFPEASSFRIFGATGGRIDHFLSNLFLPLEERFASIAEKIEFHNEKNVVKFFGKGTHRWFKNVEMKYLGFANLTPVEKFTILDAKYTLPSTNITQLFAYPSNEFLGNKVHFSLEKGLIVGVQSKD</sequence>
<dbReference type="EMBL" id="FUXI01000023">
    <property type="protein sequence ID" value="SJZ96245.1"/>
    <property type="molecule type" value="Genomic_DNA"/>
</dbReference>
<dbReference type="Gene3D" id="3.40.50.10240">
    <property type="entry name" value="Thiamin pyrophosphokinase, catalytic domain"/>
    <property type="match status" value="1"/>
</dbReference>
<dbReference type="Pfam" id="PF04265">
    <property type="entry name" value="TPK_B1_binding"/>
    <property type="match status" value="1"/>
</dbReference>
<dbReference type="InterPro" id="IPR036759">
    <property type="entry name" value="TPK_catalytic_sf"/>
</dbReference>
<evidence type="ECO:0000256" key="3">
    <source>
        <dbReference type="ARBA" id="ARBA00022777"/>
    </source>
</evidence>
<evidence type="ECO:0000313" key="8">
    <source>
        <dbReference type="Proteomes" id="UP000190328"/>
    </source>
</evidence>
<dbReference type="InterPro" id="IPR006282">
    <property type="entry name" value="Thi_PPkinase"/>
</dbReference>
<dbReference type="GO" id="GO:0004788">
    <property type="term" value="F:thiamine diphosphokinase activity"/>
    <property type="evidence" value="ECO:0007669"/>
    <property type="project" value="UniProtKB-UniRule"/>
</dbReference>
<dbReference type="SUPFAM" id="SSF63999">
    <property type="entry name" value="Thiamin pyrophosphokinase, catalytic domain"/>
    <property type="match status" value="1"/>
</dbReference>
<gene>
    <name evidence="7" type="ORF">SAMN02745116_01979</name>
</gene>
<evidence type="ECO:0000256" key="5">
    <source>
        <dbReference type="NCBIfam" id="TIGR01378"/>
    </source>
</evidence>
<dbReference type="InterPro" id="IPR007373">
    <property type="entry name" value="Thiamin_PyroPKinase_B1-bd"/>
</dbReference>
<reference evidence="7 8" key="1">
    <citation type="submission" date="2017-02" db="EMBL/GenBank/DDBJ databases">
        <authorList>
            <person name="Peterson S.W."/>
        </authorList>
    </citation>
    <scope>NUCLEOTIDE SEQUENCE [LARGE SCALE GENOMIC DNA]</scope>
    <source>
        <strain evidence="7 8">ATCC BAA-1030</strain>
    </source>
</reference>
<dbReference type="GO" id="GO:0006772">
    <property type="term" value="P:thiamine metabolic process"/>
    <property type="evidence" value="ECO:0007669"/>
    <property type="project" value="UniProtKB-UniRule"/>
</dbReference>